<protein>
    <submittedName>
        <fullName evidence="2">Uncharacterized protein</fullName>
    </submittedName>
</protein>
<dbReference type="Proteomes" id="UP000243499">
    <property type="component" value="Chromosome 5"/>
</dbReference>
<sequence>MRRQRTHAIPSRPRAPRPPLGAPPRPRPPLHVTASRDQSCHPPPTNIPPPFFLPSSSHLPPQRAPPPENIAESSSAPAPLASSLYTWSSRGDRCPPLASRLGLQSMCHPGLPPGCAARRRERQAGASPLPSAPTRARQAQPHHYCVCSPTAHRGSFRCRWHRVGYEWGRWRPLAREGAGTTARAGADQAIHERMAAA</sequence>
<feature type="region of interest" description="Disordered" evidence="1">
    <location>
        <begin position="1"/>
        <end position="77"/>
    </location>
</feature>
<reference evidence="2" key="1">
    <citation type="submission" date="2018-04" db="EMBL/GenBank/DDBJ databases">
        <title>WGS assembly of Panicum hallii.</title>
        <authorList>
            <person name="Lovell J."/>
            <person name="Jenkins J."/>
            <person name="Lowry D."/>
            <person name="Mamidi S."/>
            <person name="Sreedasyam A."/>
            <person name="Weng X."/>
            <person name="Barry K."/>
            <person name="Bonette J."/>
            <person name="Campitelli B."/>
            <person name="Daum C."/>
            <person name="Gordon S."/>
            <person name="Gould B."/>
            <person name="Lipzen A."/>
            <person name="Macqueen A."/>
            <person name="Palacio-Mejia J."/>
            <person name="Plott C."/>
            <person name="Shakirov E."/>
            <person name="Shu S."/>
            <person name="Yoshinaga Y."/>
            <person name="Zane M."/>
            <person name="Rokhsar D."/>
            <person name="Grimwood J."/>
            <person name="Schmutz J."/>
            <person name="Juenger T."/>
        </authorList>
    </citation>
    <scope>NUCLEOTIDE SEQUENCE [LARGE SCALE GENOMIC DNA]</scope>
    <source>
        <strain evidence="2">FIL2</strain>
    </source>
</reference>
<proteinExistence type="predicted"/>
<feature type="compositionally biased region" description="Pro residues" evidence="1">
    <location>
        <begin position="41"/>
        <end position="52"/>
    </location>
</feature>
<evidence type="ECO:0000256" key="1">
    <source>
        <dbReference type="SAM" id="MobiDB-lite"/>
    </source>
</evidence>
<gene>
    <name evidence="2" type="ORF">PAHAL_5G135400</name>
</gene>
<dbReference type="AlphaFoldDB" id="A0A2S3HR50"/>
<dbReference type="EMBL" id="CM008050">
    <property type="protein sequence ID" value="PAN28173.2"/>
    <property type="molecule type" value="Genomic_DNA"/>
</dbReference>
<accession>A0A2S3HR50</accession>
<evidence type="ECO:0000313" key="2">
    <source>
        <dbReference type="EMBL" id="PAN28173.2"/>
    </source>
</evidence>
<organism evidence="2">
    <name type="scientific">Panicum hallii</name>
    <dbReference type="NCBI Taxonomy" id="206008"/>
    <lineage>
        <taxon>Eukaryota</taxon>
        <taxon>Viridiplantae</taxon>
        <taxon>Streptophyta</taxon>
        <taxon>Embryophyta</taxon>
        <taxon>Tracheophyta</taxon>
        <taxon>Spermatophyta</taxon>
        <taxon>Magnoliopsida</taxon>
        <taxon>Liliopsida</taxon>
        <taxon>Poales</taxon>
        <taxon>Poaceae</taxon>
        <taxon>PACMAD clade</taxon>
        <taxon>Panicoideae</taxon>
        <taxon>Panicodae</taxon>
        <taxon>Paniceae</taxon>
        <taxon>Panicinae</taxon>
        <taxon>Panicum</taxon>
        <taxon>Panicum sect. Panicum</taxon>
    </lineage>
</organism>
<name>A0A2S3HR50_9POAL</name>
<feature type="region of interest" description="Disordered" evidence="1">
    <location>
        <begin position="114"/>
        <end position="138"/>
    </location>
</feature>
<dbReference type="Gramene" id="PAN28173">
    <property type="protein sequence ID" value="PAN28173"/>
    <property type="gene ID" value="PAHAL_5G135400"/>
</dbReference>
<feature type="compositionally biased region" description="Pro residues" evidence="1">
    <location>
        <begin position="16"/>
        <end position="29"/>
    </location>
</feature>